<evidence type="ECO:0000313" key="1">
    <source>
        <dbReference type="EMBL" id="MFC5827239.1"/>
    </source>
</evidence>
<evidence type="ECO:0000313" key="2">
    <source>
        <dbReference type="Proteomes" id="UP001596058"/>
    </source>
</evidence>
<sequence length="54" mass="5727">MRLAGEELSQVAVTGIEGVSDEGHQAETPAVGAQDLGFVVVIYFDEPYWAESAS</sequence>
<dbReference type="EMBL" id="JBHSPA010000028">
    <property type="protein sequence ID" value="MFC5827239.1"/>
    <property type="molecule type" value="Genomic_DNA"/>
</dbReference>
<organism evidence="1 2">
    <name type="scientific">Nonomuraea insulae</name>
    <dbReference type="NCBI Taxonomy" id="1616787"/>
    <lineage>
        <taxon>Bacteria</taxon>
        <taxon>Bacillati</taxon>
        <taxon>Actinomycetota</taxon>
        <taxon>Actinomycetes</taxon>
        <taxon>Streptosporangiales</taxon>
        <taxon>Streptosporangiaceae</taxon>
        <taxon>Nonomuraea</taxon>
    </lineage>
</organism>
<protein>
    <submittedName>
        <fullName evidence="1">Uncharacterized protein</fullName>
    </submittedName>
</protein>
<dbReference type="RefSeq" id="WP_379516748.1">
    <property type="nucleotide sequence ID" value="NZ_JBHSPA010000028.1"/>
</dbReference>
<name>A0ABW1CNB3_9ACTN</name>
<reference evidence="2" key="1">
    <citation type="journal article" date="2019" name="Int. J. Syst. Evol. Microbiol.">
        <title>The Global Catalogue of Microorganisms (GCM) 10K type strain sequencing project: providing services to taxonomists for standard genome sequencing and annotation.</title>
        <authorList>
            <consortium name="The Broad Institute Genomics Platform"/>
            <consortium name="The Broad Institute Genome Sequencing Center for Infectious Disease"/>
            <person name="Wu L."/>
            <person name="Ma J."/>
        </authorList>
    </citation>
    <scope>NUCLEOTIDE SEQUENCE [LARGE SCALE GENOMIC DNA]</scope>
    <source>
        <strain evidence="2">CCUG 53903</strain>
    </source>
</reference>
<proteinExistence type="predicted"/>
<keyword evidence="2" id="KW-1185">Reference proteome</keyword>
<gene>
    <name evidence="1" type="ORF">ACFPZ3_25520</name>
</gene>
<dbReference type="Proteomes" id="UP001596058">
    <property type="component" value="Unassembled WGS sequence"/>
</dbReference>
<comment type="caution">
    <text evidence="1">The sequence shown here is derived from an EMBL/GenBank/DDBJ whole genome shotgun (WGS) entry which is preliminary data.</text>
</comment>
<accession>A0ABW1CNB3</accession>